<dbReference type="SUPFAM" id="SSF57850">
    <property type="entry name" value="RING/U-box"/>
    <property type="match status" value="1"/>
</dbReference>
<keyword evidence="1" id="KW-0479">Metal-binding</keyword>
<accession>A0AA48P7U2</accession>
<reference evidence="4" key="1">
    <citation type="journal article" date="2023" name="Front. Mar. Sci.">
        <title>Tracing the invertebrate herpesviruses in the global sequence datasets.</title>
        <authorList>
            <person name="Rosani U."/>
            <person name="Gaia M."/>
            <person name="Delmont T.O."/>
            <person name="Krupovic M."/>
        </authorList>
    </citation>
    <scope>NUCLEOTIDE SEQUENCE</scope>
    <source>
        <strain evidence="4">MalacoHV1/China/2018</strain>
    </source>
</reference>
<dbReference type="EMBL" id="BK063094">
    <property type="protein sequence ID" value="DBA11790.1"/>
    <property type="molecule type" value="Genomic_DNA"/>
</dbReference>
<protein>
    <submittedName>
        <fullName evidence="4">ORF89</fullName>
    </submittedName>
</protein>
<reference evidence="4" key="2">
    <citation type="submission" date="2023-01" db="EMBL/GenBank/DDBJ databases">
        <authorList>
            <person name="Rosani U."/>
            <person name="Delmont T.O."/>
            <person name="Gaia M."/>
            <person name="Krupovic M."/>
        </authorList>
    </citation>
    <scope>NUCLEOTIDE SEQUENCE</scope>
    <source>
        <strain evidence="4">MalacoHV1/China/2018</strain>
    </source>
</reference>
<evidence type="ECO:0000256" key="2">
    <source>
        <dbReference type="SAM" id="MobiDB-lite"/>
    </source>
</evidence>
<evidence type="ECO:0000313" key="4">
    <source>
        <dbReference type="EMBL" id="DBA11790.1"/>
    </source>
</evidence>
<feature type="domain" description="RING-type" evidence="3">
    <location>
        <begin position="59"/>
        <end position="106"/>
    </location>
</feature>
<feature type="region of interest" description="Disordered" evidence="2">
    <location>
        <begin position="32"/>
        <end position="52"/>
    </location>
</feature>
<dbReference type="InterPro" id="IPR001841">
    <property type="entry name" value="Znf_RING"/>
</dbReference>
<dbReference type="PROSITE" id="PS50089">
    <property type="entry name" value="ZF_RING_2"/>
    <property type="match status" value="1"/>
</dbReference>
<dbReference type="GO" id="GO:0008270">
    <property type="term" value="F:zinc ion binding"/>
    <property type="evidence" value="ECO:0007669"/>
    <property type="project" value="UniProtKB-KW"/>
</dbReference>
<name>A0AA48P7U2_9VIRU</name>
<proteinExistence type="predicted"/>
<evidence type="ECO:0000256" key="1">
    <source>
        <dbReference type="PROSITE-ProRule" id="PRU00175"/>
    </source>
</evidence>
<keyword evidence="1" id="KW-0862">Zinc</keyword>
<organism evidence="4">
    <name type="scientific">Malaco herpesvirus 1</name>
    <dbReference type="NCBI Taxonomy" id="3031797"/>
    <lineage>
        <taxon>Viruses</taxon>
        <taxon>Duplodnaviria</taxon>
        <taxon>Heunggongvirae</taxon>
        <taxon>Peploviricota</taxon>
        <taxon>Herviviricetes</taxon>
        <taxon>Herpesvirales</taxon>
        <taxon>Malacoherpesviridae</taxon>
    </lineage>
</organism>
<keyword evidence="1" id="KW-0863">Zinc-finger</keyword>
<sequence length="141" mass="16779">MSRMMKNKSVQWPEDLVTVYNYQSDMDWDEDEYEYEFESDSETESESEGEGDDCEYYECICCGYSYDCITRKLRKIHLMNPCGHNICVHCFPELKLFGKVFLCPECGVEVSDHDVTGRDLYERMERENAQEKMRLLDLNRN</sequence>
<evidence type="ECO:0000259" key="3">
    <source>
        <dbReference type="PROSITE" id="PS50089"/>
    </source>
</evidence>